<keyword evidence="2" id="KW-1185">Reference proteome</keyword>
<protein>
    <submittedName>
        <fullName evidence="1">Uncharacterized protein</fullName>
    </submittedName>
</protein>
<evidence type="ECO:0000313" key="2">
    <source>
        <dbReference type="Proteomes" id="UP000593567"/>
    </source>
</evidence>
<comment type="caution">
    <text evidence="1">The sequence shown here is derived from an EMBL/GenBank/DDBJ whole genome shotgun (WGS) entry which is preliminary data.</text>
</comment>
<organism evidence="1 2">
    <name type="scientific">Bugula neritina</name>
    <name type="common">Brown bryozoan</name>
    <name type="synonym">Sertularia neritina</name>
    <dbReference type="NCBI Taxonomy" id="10212"/>
    <lineage>
        <taxon>Eukaryota</taxon>
        <taxon>Metazoa</taxon>
        <taxon>Spiralia</taxon>
        <taxon>Lophotrochozoa</taxon>
        <taxon>Bryozoa</taxon>
        <taxon>Gymnolaemata</taxon>
        <taxon>Cheilostomatida</taxon>
        <taxon>Flustrina</taxon>
        <taxon>Buguloidea</taxon>
        <taxon>Bugulidae</taxon>
        <taxon>Bugula</taxon>
    </lineage>
</organism>
<gene>
    <name evidence="1" type="ORF">EB796_006505</name>
</gene>
<dbReference type="EMBL" id="VXIV02000919">
    <property type="protein sequence ID" value="KAF6035187.1"/>
    <property type="molecule type" value="Genomic_DNA"/>
</dbReference>
<accession>A0A7J7KAE1</accession>
<name>A0A7J7KAE1_BUGNE</name>
<dbReference type="Proteomes" id="UP000593567">
    <property type="component" value="Unassembled WGS sequence"/>
</dbReference>
<sequence length="188" mass="21910">MSHHVFTALYKSYLDKREKLLVEKCSGLEKAEAELQNERKLFESERVASRKEPIAKTVDRLLCKADDITEDAQTEIGVLQQMIQDILKIRCSPMVSREELKHFTNYSNSLYRILSEDSPFINYTSLSATILEDTLGIIKKDVAHCDYPWPLGNHDNGELYKVYNQNWLLKVELEKYKYVLEQLKHPPS</sequence>
<reference evidence="1" key="1">
    <citation type="submission" date="2020-06" db="EMBL/GenBank/DDBJ databases">
        <title>Draft genome of Bugula neritina, a colonial animal packing powerful symbionts and potential medicines.</title>
        <authorList>
            <person name="Rayko M."/>
        </authorList>
    </citation>
    <scope>NUCLEOTIDE SEQUENCE [LARGE SCALE GENOMIC DNA]</scope>
    <source>
        <strain evidence="1">Kwan_BN1</strain>
    </source>
</reference>
<evidence type="ECO:0000313" key="1">
    <source>
        <dbReference type="EMBL" id="KAF6035187.1"/>
    </source>
</evidence>
<dbReference type="AlphaFoldDB" id="A0A7J7KAE1"/>
<proteinExistence type="predicted"/>